<reference evidence="3" key="1">
    <citation type="journal article" date="2014" name="Front. Microbiol.">
        <title>High frequency of phylogenetically diverse reductive dehalogenase-homologous genes in deep subseafloor sedimentary metagenomes.</title>
        <authorList>
            <person name="Kawai M."/>
            <person name="Futagami T."/>
            <person name="Toyoda A."/>
            <person name="Takaki Y."/>
            <person name="Nishi S."/>
            <person name="Hori S."/>
            <person name="Arai W."/>
            <person name="Tsubouchi T."/>
            <person name="Morono Y."/>
            <person name="Uchiyama I."/>
            <person name="Ito T."/>
            <person name="Fujiyama A."/>
            <person name="Inagaki F."/>
            <person name="Takami H."/>
        </authorList>
    </citation>
    <scope>NUCLEOTIDE SEQUENCE</scope>
    <source>
        <strain evidence="3">Expedition CK06-06</strain>
    </source>
</reference>
<evidence type="ECO:0000256" key="2">
    <source>
        <dbReference type="SAM" id="Phobius"/>
    </source>
</evidence>
<gene>
    <name evidence="3" type="ORF">S03H2_11784</name>
</gene>
<comment type="caution">
    <text evidence="3">The sequence shown here is derived from an EMBL/GenBank/DDBJ whole genome shotgun (WGS) entry which is preliminary data.</text>
</comment>
<feature type="region of interest" description="Disordered" evidence="1">
    <location>
        <begin position="107"/>
        <end position="132"/>
    </location>
</feature>
<evidence type="ECO:0008006" key="4">
    <source>
        <dbReference type="Google" id="ProtNLM"/>
    </source>
</evidence>
<feature type="transmembrane region" description="Helical" evidence="2">
    <location>
        <begin position="360"/>
        <end position="379"/>
    </location>
</feature>
<dbReference type="AlphaFoldDB" id="X1FGJ3"/>
<dbReference type="InterPro" id="IPR013783">
    <property type="entry name" value="Ig-like_fold"/>
</dbReference>
<dbReference type="Gene3D" id="2.60.40.10">
    <property type="entry name" value="Immunoglobulins"/>
    <property type="match status" value="1"/>
</dbReference>
<evidence type="ECO:0000256" key="1">
    <source>
        <dbReference type="SAM" id="MobiDB-lite"/>
    </source>
</evidence>
<protein>
    <recommendedName>
        <fullName evidence="4">Alpha-galactosidase NEW3 domain-containing protein</fullName>
    </recommendedName>
</protein>
<keyword evidence="2" id="KW-0812">Transmembrane</keyword>
<sequence length="389" mass="42446">CLEYVNDTCVDPYPCEDEIITNCTETCIDVNCTNQTSEQCEDIIEGQCTDICDSTHLTLCNETNCVNAGGGYWYDGLCNEDECASSEDCASGYECSSSGSCVVIEDEEDEEDDDDGNGGEDEEESITTETITETTTPTITQLTATDISSLTLNPNDTKQITWSVKNTGTEPVSACTLKATGDFASWISPLDETKNLNPGEEKTFVFDLIIPEETEEGSYILSVSVECFETTAFKDLAVDVIKKKLEFDIIAAQRTRATRVRVIYSLEELSGNDQEVEVQFSLLDLNNQEVANASQNRSIDANSTKEFRINIPVNESLEGNLSLLVNFNSEIYSSFVQEKITLGAPIGGFAIFGEGVGTTGSIIILVVIVLVLGSVFLVVRKIRKSKNSS</sequence>
<keyword evidence="2" id="KW-1133">Transmembrane helix</keyword>
<feature type="non-terminal residue" evidence="3">
    <location>
        <position position="1"/>
    </location>
</feature>
<keyword evidence="2" id="KW-0472">Membrane</keyword>
<proteinExistence type="predicted"/>
<feature type="compositionally biased region" description="Acidic residues" evidence="1">
    <location>
        <begin position="107"/>
        <end position="126"/>
    </location>
</feature>
<dbReference type="EMBL" id="BARU01006001">
    <property type="protein sequence ID" value="GAH44072.1"/>
    <property type="molecule type" value="Genomic_DNA"/>
</dbReference>
<evidence type="ECO:0000313" key="3">
    <source>
        <dbReference type="EMBL" id="GAH44072.1"/>
    </source>
</evidence>
<name>X1FGJ3_9ZZZZ</name>
<organism evidence="3">
    <name type="scientific">marine sediment metagenome</name>
    <dbReference type="NCBI Taxonomy" id="412755"/>
    <lineage>
        <taxon>unclassified sequences</taxon>
        <taxon>metagenomes</taxon>
        <taxon>ecological metagenomes</taxon>
    </lineage>
</organism>
<accession>X1FGJ3</accession>